<evidence type="ECO:0000313" key="10">
    <source>
        <dbReference type="Proteomes" id="UP001634393"/>
    </source>
</evidence>
<reference evidence="9 10" key="1">
    <citation type="submission" date="2024-12" db="EMBL/GenBank/DDBJ databases">
        <title>The unique morphological basis and parallel evolutionary history of personate flowers in Penstemon.</title>
        <authorList>
            <person name="Depatie T.H."/>
            <person name="Wessinger C.A."/>
        </authorList>
    </citation>
    <scope>NUCLEOTIDE SEQUENCE [LARGE SCALE GENOMIC DNA]</scope>
    <source>
        <strain evidence="9">WTNN_2</strain>
        <tissue evidence="9">Leaf</tissue>
    </source>
</reference>
<feature type="transmembrane region" description="Helical" evidence="6">
    <location>
        <begin position="106"/>
        <end position="127"/>
    </location>
</feature>
<accession>A0ABD3RLJ0</accession>
<dbReference type="InterPro" id="IPR037185">
    <property type="entry name" value="EmrE-like"/>
</dbReference>
<keyword evidence="4 6" id="KW-1133">Transmembrane helix</keyword>
<dbReference type="InterPro" id="IPR000620">
    <property type="entry name" value="EamA_dom"/>
</dbReference>
<feature type="transmembrane region" description="Helical" evidence="6">
    <location>
        <begin position="139"/>
        <end position="157"/>
    </location>
</feature>
<sequence>MARGRYFFYREILPFAAMITVECTNVGSNILYKAAVTKGLSYHVFMVYTYAIAALLMIPLAYFFHRKTVLPQITVVLLGKFFILGFLGFTNQFLGYKGISFSSPTLGSAMSNLNPACTFILAIILRMEKLKLRSLSSQAKIIGTAVTIAGAIVVVLYKGPLLITTHSDQLKLPLSSIVLRVMSDRSNWLIGGALLATSYIIASIWYIALVKVVKEYPAVFVLVFFYNLFAFIISVPVCMISESNLTKWNVPADVRLLSILYSGIMGSGFGIMVHTWGLHVKGPVYVALFRPLSIAIAAILGVIFLGDNLYLGSVIGSLIISFGFYTVIWGKSNEEKKDDDVSNGYNIESPNDAVAPLLNPLK</sequence>
<dbReference type="InterPro" id="IPR030184">
    <property type="entry name" value="WAT1-related"/>
</dbReference>
<evidence type="ECO:0000256" key="5">
    <source>
        <dbReference type="ARBA" id="ARBA00023136"/>
    </source>
</evidence>
<comment type="similarity">
    <text evidence="2 6">Belongs to the drug/metabolite transporter (DMT) superfamily. Plant drug/metabolite exporter (P-DME) (TC 2.A.7.4) family.</text>
</comment>
<evidence type="ECO:0000256" key="7">
    <source>
        <dbReference type="SAM" id="MobiDB-lite"/>
    </source>
</evidence>
<evidence type="ECO:0000256" key="3">
    <source>
        <dbReference type="ARBA" id="ARBA00022692"/>
    </source>
</evidence>
<feature type="transmembrane region" description="Helical" evidence="6">
    <location>
        <begin position="284"/>
        <end position="304"/>
    </location>
</feature>
<feature type="domain" description="EamA" evidence="8">
    <location>
        <begin position="31"/>
        <end position="155"/>
    </location>
</feature>
<name>A0ABD3RLJ0_9LAMI</name>
<feature type="region of interest" description="Disordered" evidence="7">
    <location>
        <begin position="335"/>
        <end position="362"/>
    </location>
</feature>
<dbReference type="AlphaFoldDB" id="A0ABD3RLJ0"/>
<feature type="transmembrane region" description="Helical" evidence="6">
    <location>
        <begin position="44"/>
        <end position="63"/>
    </location>
</feature>
<dbReference type="PANTHER" id="PTHR31218">
    <property type="entry name" value="WAT1-RELATED PROTEIN"/>
    <property type="match status" value="1"/>
</dbReference>
<feature type="transmembrane region" description="Helical" evidence="6">
    <location>
        <begin position="257"/>
        <end position="277"/>
    </location>
</feature>
<keyword evidence="3 6" id="KW-0812">Transmembrane</keyword>
<feature type="transmembrane region" description="Helical" evidence="6">
    <location>
        <begin position="216"/>
        <end position="237"/>
    </location>
</feature>
<dbReference type="EMBL" id="JBJXBP010000008">
    <property type="protein sequence ID" value="KAL3813775.1"/>
    <property type="molecule type" value="Genomic_DNA"/>
</dbReference>
<gene>
    <name evidence="9" type="ORF">ACJIZ3_015043</name>
</gene>
<feature type="transmembrane region" description="Helical" evidence="6">
    <location>
        <begin position="310"/>
        <end position="328"/>
    </location>
</feature>
<feature type="transmembrane region" description="Helical" evidence="6">
    <location>
        <begin position="188"/>
        <end position="209"/>
    </location>
</feature>
<evidence type="ECO:0000259" key="8">
    <source>
        <dbReference type="Pfam" id="PF00892"/>
    </source>
</evidence>
<evidence type="ECO:0000256" key="2">
    <source>
        <dbReference type="ARBA" id="ARBA00007635"/>
    </source>
</evidence>
<dbReference type="GO" id="GO:0016020">
    <property type="term" value="C:membrane"/>
    <property type="evidence" value="ECO:0007669"/>
    <property type="project" value="UniProtKB-SubCell"/>
</dbReference>
<evidence type="ECO:0000313" key="9">
    <source>
        <dbReference type="EMBL" id="KAL3813775.1"/>
    </source>
</evidence>
<feature type="transmembrane region" description="Helical" evidence="6">
    <location>
        <begin position="75"/>
        <end position="94"/>
    </location>
</feature>
<keyword evidence="5 6" id="KW-0472">Membrane</keyword>
<proteinExistence type="inferred from homology"/>
<feature type="domain" description="EamA" evidence="8">
    <location>
        <begin position="191"/>
        <end position="328"/>
    </location>
</feature>
<evidence type="ECO:0000256" key="4">
    <source>
        <dbReference type="ARBA" id="ARBA00022989"/>
    </source>
</evidence>
<dbReference type="Pfam" id="PF00892">
    <property type="entry name" value="EamA"/>
    <property type="match status" value="2"/>
</dbReference>
<dbReference type="Proteomes" id="UP001634393">
    <property type="component" value="Unassembled WGS sequence"/>
</dbReference>
<protein>
    <recommendedName>
        <fullName evidence="6">WAT1-related protein</fullName>
    </recommendedName>
</protein>
<evidence type="ECO:0000256" key="1">
    <source>
        <dbReference type="ARBA" id="ARBA00004141"/>
    </source>
</evidence>
<feature type="transmembrane region" description="Helical" evidence="6">
    <location>
        <begin position="12"/>
        <end position="32"/>
    </location>
</feature>
<dbReference type="SUPFAM" id="SSF103481">
    <property type="entry name" value="Multidrug resistance efflux transporter EmrE"/>
    <property type="match status" value="2"/>
</dbReference>
<comment type="caution">
    <text evidence="9">The sequence shown here is derived from an EMBL/GenBank/DDBJ whole genome shotgun (WGS) entry which is preliminary data.</text>
</comment>
<keyword evidence="10" id="KW-1185">Reference proteome</keyword>
<organism evidence="9 10">
    <name type="scientific">Penstemon smallii</name>
    <dbReference type="NCBI Taxonomy" id="265156"/>
    <lineage>
        <taxon>Eukaryota</taxon>
        <taxon>Viridiplantae</taxon>
        <taxon>Streptophyta</taxon>
        <taxon>Embryophyta</taxon>
        <taxon>Tracheophyta</taxon>
        <taxon>Spermatophyta</taxon>
        <taxon>Magnoliopsida</taxon>
        <taxon>eudicotyledons</taxon>
        <taxon>Gunneridae</taxon>
        <taxon>Pentapetalae</taxon>
        <taxon>asterids</taxon>
        <taxon>lamiids</taxon>
        <taxon>Lamiales</taxon>
        <taxon>Plantaginaceae</taxon>
        <taxon>Cheloneae</taxon>
        <taxon>Penstemon</taxon>
    </lineage>
</organism>
<comment type="subcellular location">
    <subcellularLocation>
        <location evidence="1 6">Membrane</location>
        <topology evidence="1 6">Multi-pass membrane protein</topology>
    </subcellularLocation>
</comment>
<evidence type="ECO:0000256" key="6">
    <source>
        <dbReference type="RuleBase" id="RU363077"/>
    </source>
</evidence>